<dbReference type="Proteomes" id="UP001595696">
    <property type="component" value="Unassembled WGS sequence"/>
</dbReference>
<dbReference type="SMART" id="SM00257">
    <property type="entry name" value="LysM"/>
    <property type="match status" value="3"/>
</dbReference>
<reference evidence="3" key="1">
    <citation type="journal article" date="2019" name="Int. J. Syst. Evol. Microbiol.">
        <title>The Global Catalogue of Microorganisms (GCM) 10K type strain sequencing project: providing services to taxonomists for standard genome sequencing and annotation.</title>
        <authorList>
            <consortium name="The Broad Institute Genomics Platform"/>
            <consortium name="The Broad Institute Genome Sequencing Center for Infectious Disease"/>
            <person name="Wu L."/>
            <person name="Ma J."/>
        </authorList>
    </citation>
    <scope>NUCLEOTIDE SEQUENCE [LARGE SCALE GENOMIC DNA]</scope>
    <source>
        <strain evidence="3">CGMCC 4.7330</strain>
    </source>
</reference>
<dbReference type="PANTHER" id="PTHR34700:SF4">
    <property type="entry name" value="PHAGE-LIKE ELEMENT PBSX PROTEIN XKDP"/>
    <property type="match status" value="1"/>
</dbReference>
<dbReference type="SUPFAM" id="SSF54106">
    <property type="entry name" value="LysM domain"/>
    <property type="match status" value="3"/>
</dbReference>
<dbReference type="PROSITE" id="PS51782">
    <property type="entry name" value="LYSM"/>
    <property type="match status" value="3"/>
</dbReference>
<dbReference type="InterPro" id="IPR036779">
    <property type="entry name" value="LysM_dom_sf"/>
</dbReference>
<feature type="domain" description="LysM" evidence="1">
    <location>
        <begin position="98"/>
        <end position="145"/>
    </location>
</feature>
<comment type="caution">
    <text evidence="2">The sequence shown here is derived from an EMBL/GenBank/DDBJ whole genome shotgun (WGS) entry which is preliminary data.</text>
</comment>
<dbReference type="CDD" id="cd00118">
    <property type="entry name" value="LysM"/>
    <property type="match status" value="3"/>
</dbReference>
<proteinExistence type="predicted"/>
<protein>
    <submittedName>
        <fullName evidence="2">LysM peptidoglycan-binding domain-containing protein</fullName>
    </submittedName>
</protein>
<feature type="domain" description="LysM" evidence="1">
    <location>
        <begin position="155"/>
        <end position="202"/>
    </location>
</feature>
<evidence type="ECO:0000313" key="2">
    <source>
        <dbReference type="EMBL" id="MFC3965582.1"/>
    </source>
</evidence>
<dbReference type="RefSeq" id="WP_378615543.1">
    <property type="nucleotide sequence ID" value="NZ_JBHSAX010000022.1"/>
</dbReference>
<dbReference type="Gene3D" id="3.10.350.10">
    <property type="entry name" value="LysM domain"/>
    <property type="match status" value="3"/>
</dbReference>
<name>A0ABV8E1D8_9NOCA</name>
<dbReference type="Pfam" id="PF01476">
    <property type="entry name" value="LysM"/>
    <property type="match status" value="3"/>
</dbReference>
<feature type="domain" description="LysM" evidence="1">
    <location>
        <begin position="3"/>
        <end position="50"/>
    </location>
</feature>
<dbReference type="InterPro" id="IPR052196">
    <property type="entry name" value="Bact_Kbp"/>
</dbReference>
<gene>
    <name evidence="2" type="ORF">ACFO0B_26625</name>
</gene>
<organism evidence="2 3">
    <name type="scientific">Nocardia jiangsuensis</name>
    <dbReference type="NCBI Taxonomy" id="1691563"/>
    <lineage>
        <taxon>Bacteria</taxon>
        <taxon>Bacillati</taxon>
        <taxon>Actinomycetota</taxon>
        <taxon>Actinomycetes</taxon>
        <taxon>Mycobacteriales</taxon>
        <taxon>Nocardiaceae</taxon>
        <taxon>Nocardia</taxon>
    </lineage>
</organism>
<keyword evidence="3" id="KW-1185">Reference proteome</keyword>
<sequence length="1264" mass="133755">MAQLYTVVEGDTLWAIAIRFYGDGTAFAVIAAENRIPDPNHIVPGQVLRIPELPAPPMPPPPAPATITFRLLRPADLVDLRCAAHEFAFATDHRPTVATHVVAEGDTLWDLATRFYGDGTKFTLIAAANHLADPGLIFPGQELIIPDLAAPAAEQVHEVVGGDTLWDLAARFYGDPTLFPLIAAANGIGDPHRIHPGQRLVIPDVRPAEPGTPRIPRLVAVGDDAHLIVRFGSQNLLEQRFGAAPGVVARILAAHDSRVVFAVAKGTEIPFTTAGVLAALRTFPLRVPARALPAGERGEPGVPVPPEPDRTAIEAPFRLVVSPSRLGGFTHSPGIGSAPGDPGRTELWTTLLGVRTERDGQFADVDPDAADQRIVRAVWTRDADPGVTDPGFDASLTPSDRHWIVRQTSETGIRNAADVPVEPAPLTVRRLRLSAVGAWVDWSGRWNDEDYRSAPPPPGALPGPLVAYRHSAPMGRDAYVRVEKAGYLFPFGHRVTLVKVTERRIGGGPDPVAFLLQRSFIVVRERTRDYGAATRRRLPFGTVSIDPPVTPDLAPLPEGPQVTVPRIGGEPYRWTVTGIDHEGRPITLSMPLVLVVPGRTVTATATILAAWPPELRRVPVGDVAVAMAPPSTPGDTTLAVHALDFTGVADPDPPRATSTPAMARAFVTIPALDTIGRPRGPVETRYAEGYATSDFDANAQVFLTLADRQTLSFAGGADRAGGFVEPSVAVAALSRRLGAIGDEAGAAAGTLDPATFLAGALPKLFGLFSLVELVDSAGLGEAPALIAERLDVLGSLGAEFTRFTGALDRAGAELGDDIAHAANAAASGRAEALRTLVDAARAGSAGADEQLGAALRAVLDGQADEAAAAAGAFRATLSAVDPVLADPALPAALRAALHKPVAALRRIADLTQGSELLAALRAPFASNVLRFEWQPRLKNWSPPGVNADTDPVFKPRPDGLVIAVEVRTTERGEPAVDISAQLRAFELILMPGAPLLSMRFGRLGFRVDGARKPEIDVVFDRLEFLGALSFIEKIRQLIPFDGFADPPYVDIAADGVTAGFDLALPSVAVGVFGLANITLSADCRIPFLGAAVTVGFGFCRKDSPFRLTVMCIGGGGWVELRLSPAKMVVLEMGLEACACLAVDLGVASGSVSVSIGVYLRLENGTGQLTGYFRIRGEVDVLGLISACITLELSLTYHFRSGKLIGRASLTVEVEVLFFSASVEIVCERQLAGSKGDPTLRDIMPPESGGHDMWNHYLDSFAIGA</sequence>
<dbReference type="InterPro" id="IPR018392">
    <property type="entry name" value="LysM"/>
</dbReference>
<accession>A0ABV8E1D8</accession>
<evidence type="ECO:0000313" key="3">
    <source>
        <dbReference type="Proteomes" id="UP001595696"/>
    </source>
</evidence>
<dbReference type="PANTHER" id="PTHR34700">
    <property type="entry name" value="POTASSIUM BINDING PROTEIN KBP"/>
    <property type="match status" value="1"/>
</dbReference>
<dbReference type="EMBL" id="JBHSAX010000022">
    <property type="protein sequence ID" value="MFC3965582.1"/>
    <property type="molecule type" value="Genomic_DNA"/>
</dbReference>
<evidence type="ECO:0000259" key="1">
    <source>
        <dbReference type="PROSITE" id="PS51782"/>
    </source>
</evidence>